<evidence type="ECO:0000256" key="4">
    <source>
        <dbReference type="ARBA" id="ARBA00022448"/>
    </source>
</evidence>
<dbReference type="GeneID" id="100369591"/>
<keyword evidence="6 10" id="KW-1133">Transmembrane helix</keyword>
<keyword evidence="8 10" id="KW-0445">Lipid transport</keyword>
<keyword evidence="5 10" id="KW-0812">Transmembrane</keyword>
<comment type="subcellular location">
    <subcellularLocation>
        <location evidence="1 10">Preautophagosomal structure membrane</location>
        <topology evidence="1 10">Multi-pass membrane protein</topology>
    </subcellularLocation>
</comment>
<keyword evidence="9 10" id="KW-0472">Membrane</keyword>
<comment type="function">
    <text evidence="10">Phospholipid scramblase involved in autophagy. Cycles between the preautophagosomal structure/phagophore assembly site (PAS) and the cytoplasmic vesicle pool and supplies membrane for the growing autophagosome. Lipid scramblase activity plays a key role in preautophagosomal structure/phagophore assembly by distributing the phospholipids that arrive through ATG2 from the cytoplasmic to the luminal leaflet of the bilayer, thereby driving autophagosomal membrane expansion.</text>
</comment>
<accession>A0ABM0MYK5</accession>
<feature type="compositionally biased region" description="Basic and acidic residues" evidence="11">
    <location>
        <begin position="740"/>
        <end position="755"/>
    </location>
</feature>
<keyword evidence="12" id="KW-1185">Reference proteome</keyword>
<feature type="transmembrane region" description="Helical" evidence="10">
    <location>
        <begin position="126"/>
        <end position="147"/>
    </location>
</feature>
<feature type="transmembrane region" description="Helical" evidence="10">
    <location>
        <begin position="367"/>
        <end position="390"/>
    </location>
</feature>
<evidence type="ECO:0000256" key="7">
    <source>
        <dbReference type="ARBA" id="ARBA00023006"/>
    </source>
</evidence>
<feature type="transmembrane region" description="Helical" evidence="10">
    <location>
        <begin position="285"/>
        <end position="309"/>
    </location>
</feature>
<comment type="similarity">
    <text evidence="2 10">Belongs to the ATG9 family.</text>
</comment>
<feature type="compositionally biased region" description="Basic and acidic residues" evidence="11">
    <location>
        <begin position="794"/>
        <end position="809"/>
    </location>
</feature>
<evidence type="ECO:0000256" key="3">
    <source>
        <dbReference type="ARBA" id="ARBA00018074"/>
    </source>
</evidence>
<protein>
    <recommendedName>
        <fullName evidence="3 10">Autophagy-related protein 9</fullName>
    </recommendedName>
</protein>
<proteinExistence type="inferred from homology"/>
<feature type="transmembrane region" description="Helical" evidence="10">
    <location>
        <begin position="73"/>
        <end position="95"/>
    </location>
</feature>
<evidence type="ECO:0000313" key="13">
    <source>
        <dbReference type="RefSeq" id="XP_006825096.1"/>
    </source>
</evidence>
<reference evidence="13" key="1">
    <citation type="submission" date="2025-08" db="UniProtKB">
        <authorList>
            <consortium name="RefSeq"/>
        </authorList>
    </citation>
    <scope>IDENTIFICATION</scope>
    <source>
        <tissue evidence="13">Testes</tissue>
    </source>
</reference>
<evidence type="ECO:0000256" key="11">
    <source>
        <dbReference type="SAM" id="MobiDB-lite"/>
    </source>
</evidence>
<keyword evidence="7 10" id="KW-0072">Autophagy</keyword>
<evidence type="ECO:0000256" key="9">
    <source>
        <dbReference type="ARBA" id="ARBA00023136"/>
    </source>
</evidence>
<sequence>MAHLETSYRRLDSYYDEESELPPHERDLNIHVPENGKARWNHIENLDEFFARVYHYHQKHGFSCMMLSEVFELVQFIFIVLFSTFLLQCVDYAVLFGESKDDPKEKVTLGDAIIPLDQCTSSLDPIIVICIIIAGVFWILRLVKVIYHFFQFWEIKSFYTNALKISTEELLNTTWHEVLKKVQQVQKEQQMCIHKAELTELDIYHRILRFKNYMVAMVNKELLPIRIFLPFVGDIIFLTNGYKYNLEMILFWGPWSPFENNWHLREDYKRSGKRQELAKMLSRRILWIGIANFLLSPFIFLWQILYSFFSYADLIKRQPGTLGARRWSNYGRLYLRHFNELDHEFQARLARGYKPSSKYMDVFVSEMLAVVAQNIAFFAASILAVLLLLTVYDEDVLTVEHVLTLMTILGLIVTCCRLFIPDDHLVWCPETLMQSVLAQIHYIPDDVKGTAHTWEARNKFSRLFQYKAVHYLEELLSPLITPYILCFKLRYKALDIVDFYHNFTVDVVGVGDVCSFAQMDIRKHGNPQWMSDGKSEATQYQQAEDGKCELSLMHFTMTNPKWQPPQDCNMYISALKHQAQKDVGLLGRVEAENTALAMSTSLTSLQSIEGGYNTLLNSIVLQQSLLCGPTYLPGYGPATSMSPALTNTTSTGPVRGALNKTEGPLKSSGNGLLGSVHSSTLMSNSIQCSVGSSPISSANVAANIADYTTADMNFSAVYMHQLHDRKVELHGSGQLEWQSEEERERRHWSASESPDRTTLASPLHSQLPRIPVKDVRDQVLEEDSQEEEIDDDDRPPTEHLLVDVTDARPDGASSI</sequence>
<dbReference type="RefSeq" id="XP_006825096.1">
    <property type="nucleotide sequence ID" value="XM_006825033.1"/>
</dbReference>
<dbReference type="Pfam" id="PF04109">
    <property type="entry name" value="ATG9"/>
    <property type="match status" value="1"/>
</dbReference>
<evidence type="ECO:0000256" key="10">
    <source>
        <dbReference type="RuleBase" id="RU364027"/>
    </source>
</evidence>
<evidence type="ECO:0000256" key="1">
    <source>
        <dbReference type="ARBA" id="ARBA00004511"/>
    </source>
</evidence>
<gene>
    <name evidence="13" type="primary">LOC100369591</name>
</gene>
<feature type="region of interest" description="Disordered" evidence="11">
    <location>
        <begin position="647"/>
        <end position="669"/>
    </location>
</feature>
<feature type="compositionally biased region" description="Acidic residues" evidence="11">
    <location>
        <begin position="780"/>
        <end position="793"/>
    </location>
</feature>
<evidence type="ECO:0000256" key="5">
    <source>
        <dbReference type="ARBA" id="ARBA00022692"/>
    </source>
</evidence>
<evidence type="ECO:0000256" key="8">
    <source>
        <dbReference type="ARBA" id="ARBA00023055"/>
    </source>
</evidence>
<dbReference type="InterPro" id="IPR007241">
    <property type="entry name" value="Autophagy-rel_prot_9"/>
</dbReference>
<feature type="region of interest" description="Disordered" evidence="11">
    <location>
        <begin position="733"/>
        <end position="815"/>
    </location>
</feature>
<feature type="transmembrane region" description="Helical" evidence="10">
    <location>
        <begin position="402"/>
        <end position="420"/>
    </location>
</feature>
<name>A0ABM0MYK5_SACKO</name>
<dbReference type="PANTHER" id="PTHR13038">
    <property type="entry name" value="APG9 AUTOPHAGY 9"/>
    <property type="match status" value="1"/>
</dbReference>
<evidence type="ECO:0000256" key="6">
    <source>
        <dbReference type="ARBA" id="ARBA00022989"/>
    </source>
</evidence>
<evidence type="ECO:0000256" key="2">
    <source>
        <dbReference type="ARBA" id="ARBA00006185"/>
    </source>
</evidence>
<organism evidence="12 13">
    <name type="scientific">Saccoglossus kowalevskii</name>
    <name type="common">Acorn worm</name>
    <dbReference type="NCBI Taxonomy" id="10224"/>
    <lineage>
        <taxon>Eukaryota</taxon>
        <taxon>Metazoa</taxon>
        <taxon>Hemichordata</taxon>
        <taxon>Enteropneusta</taxon>
        <taxon>Harrimaniidae</taxon>
        <taxon>Saccoglossus</taxon>
    </lineage>
</organism>
<dbReference type="Proteomes" id="UP000694865">
    <property type="component" value="Unplaced"/>
</dbReference>
<dbReference type="PANTHER" id="PTHR13038:SF10">
    <property type="entry name" value="AUTOPHAGY-RELATED PROTEIN 9"/>
    <property type="match status" value="1"/>
</dbReference>
<evidence type="ECO:0000313" key="12">
    <source>
        <dbReference type="Proteomes" id="UP000694865"/>
    </source>
</evidence>
<keyword evidence="4 10" id="KW-0813">Transport</keyword>